<accession>A0A9N9IHQ2</accession>
<evidence type="ECO:0000313" key="2">
    <source>
        <dbReference type="Proteomes" id="UP000789570"/>
    </source>
</evidence>
<gene>
    <name evidence="1" type="ORF">FCALED_LOCUS15209</name>
</gene>
<keyword evidence="2" id="KW-1185">Reference proteome</keyword>
<feature type="non-terminal residue" evidence="1">
    <location>
        <position position="109"/>
    </location>
</feature>
<organism evidence="1 2">
    <name type="scientific">Funneliformis caledonium</name>
    <dbReference type="NCBI Taxonomy" id="1117310"/>
    <lineage>
        <taxon>Eukaryota</taxon>
        <taxon>Fungi</taxon>
        <taxon>Fungi incertae sedis</taxon>
        <taxon>Mucoromycota</taxon>
        <taxon>Glomeromycotina</taxon>
        <taxon>Glomeromycetes</taxon>
        <taxon>Glomerales</taxon>
        <taxon>Glomeraceae</taxon>
        <taxon>Funneliformis</taxon>
    </lineage>
</organism>
<sequence length="109" mass="12498">DAKSSSIQIRFETADPDTDKNILEDKIVRILSKNNGFAFRPQDWYRLKRIAEGNPDEHKIGAFGVGFYSLFSVCENPFISSGGQGMAFYWRKDQLFTKLGSTDDKDQYF</sequence>
<name>A0A9N9IHQ2_9GLOM</name>
<dbReference type="PANTHER" id="PTHR47839">
    <property type="entry name" value="DOMAIN PROTEIN, PUTATIVE (AFU_ORTHOLOGUE AFUA_6G04830)-RELATED"/>
    <property type="match status" value="1"/>
</dbReference>
<dbReference type="EMBL" id="CAJVPQ010013118">
    <property type="protein sequence ID" value="CAG8734523.1"/>
    <property type="molecule type" value="Genomic_DNA"/>
</dbReference>
<dbReference type="Gene3D" id="3.30.565.10">
    <property type="entry name" value="Histidine kinase-like ATPase, C-terminal domain"/>
    <property type="match status" value="1"/>
</dbReference>
<evidence type="ECO:0000313" key="1">
    <source>
        <dbReference type="EMBL" id="CAG8734523.1"/>
    </source>
</evidence>
<dbReference type="PANTHER" id="PTHR47839:SF1">
    <property type="entry name" value="DOMAIN PROTEIN, PUTATIVE (AFU_ORTHOLOGUE AFUA_6G04830)-RELATED"/>
    <property type="match status" value="1"/>
</dbReference>
<dbReference type="Proteomes" id="UP000789570">
    <property type="component" value="Unassembled WGS sequence"/>
</dbReference>
<reference evidence="1" key="1">
    <citation type="submission" date="2021-06" db="EMBL/GenBank/DDBJ databases">
        <authorList>
            <person name="Kallberg Y."/>
            <person name="Tangrot J."/>
            <person name="Rosling A."/>
        </authorList>
    </citation>
    <scope>NUCLEOTIDE SEQUENCE</scope>
    <source>
        <strain evidence="1">UK204</strain>
    </source>
</reference>
<comment type="caution">
    <text evidence="1">The sequence shown here is derived from an EMBL/GenBank/DDBJ whole genome shotgun (WGS) entry which is preliminary data.</text>
</comment>
<dbReference type="InterPro" id="IPR036890">
    <property type="entry name" value="HATPase_C_sf"/>
</dbReference>
<proteinExistence type="predicted"/>
<dbReference type="AlphaFoldDB" id="A0A9N9IHQ2"/>
<dbReference type="SUPFAM" id="SSF55874">
    <property type="entry name" value="ATPase domain of HSP90 chaperone/DNA topoisomerase II/histidine kinase"/>
    <property type="match status" value="1"/>
</dbReference>
<protein>
    <submittedName>
        <fullName evidence="1">549_t:CDS:1</fullName>
    </submittedName>
</protein>
<dbReference type="OrthoDB" id="10031156at2759"/>